<evidence type="ECO:0000256" key="8">
    <source>
        <dbReference type="ARBA" id="ARBA00022842"/>
    </source>
</evidence>
<evidence type="ECO:0000256" key="9">
    <source>
        <dbReference type="ARBA" id="ARBA00023204"/>
    </source>
</evidence>
<evidence type="ECO:0000313" key="21">
    <source>
        <dbReference type="Proteomes" id="UP000251120"/>
    </source>
</evidence>
<dbReference type="Pfam" id="PF00293">
    <property type="entry name" value="NUDIX"/>
    <property type="match status" value="1"/>
</dbReference>
<dbReference type="GO" id="GO:0044715">
    <property type="term" value="F:8-oxo-dGDP phosphatase activity"/>
    <property type="evidence" value="ECO:0007669"/>
    <property type="project" value="TreeGrafter"/>
</dbReference>
<dbReference type="PROSITE" id="PS00893">
    <property type="entry name" value="NUDIX_BOX"/>
    <property type="match status" value="1"/>
</dbReference>
<dbReference type="OrthoDB" id="9810648at2"/>
<dbReference type="PROSITE" id="PS51462">
    <property type="entry name" value="NUDIX"/>
    <property type="match status" value="1"/>
</dbReference>
<sequence length="133" mass="15506">MATINASIAVILDDNDNKVYISKRQKHQTYSDYWEFPGGKVEKNETTKECIVREAYEEIGIIIKKCELFHTKQYFNNKNDKANLEFFLVSDFSGEPYSKEKQKLKLVSISKLSEYDFLPGSLDVVEMLQDRFS</sequence>
<evidence type="ECO:0000256" key="1">
    <source>
        <dbReference type="ARBA" id="ARBA00001946"/>
    </source>
</evidence>
<evidence type="ECO:0000256" key="13">
    <source>
        <dbReference type="ARBA" id="ARBA00040794"/>
    </source>
</evidence>
<dbReference type="SUPFAM" id="SSF55811">
    <property type="entry name" value="Nudix"/>
    <property type="match status" value="1"/>
</dbReference>
<dbReference type="EC" id="3.6.1.55" evidence="12"/>
<keyword evidence="4" id="KW-0235">DNA replication</keyword>
<reference evidence="20 22" key="2">
    <citation type="submission" date="2019-08" db="EMBL/GenBank/DDBJ databases">
        <title>Complete genome sequences of Francisella adeliensis (FSC1325 and FSC1326).</title>
        <authorList>
            <person name="Ohrman C."/>
            <person name="Uneklint I."/>
            <person name="Vallesi A."/>
            <person name="Karlsson L."/>
            <person name="Sjodin A."/>
        </authorList>
    </citation>
    <scope>NUCLEOTIDE SEQUENCE [LARGE SCALE GENOMIC DNA]</scope>
    <source>
        <strain evidence="20 22">FSC1325</strain>
    </source>
</reference>
<dbReference type="PANTHER" id="PTHR47707">
    <property type="entry name" value="8-OXO-DGTP DIPHOSPHATASE"/>
    <property type="match status" value="1"/>
</dbReference>
<evidence type="ECO:0000256" key="14">
    <source>
        <dbReference type="ARBA" id="ARBA00041592"/>
    </source>
</evidence>
<dbReference type="RefSeq" id="WP_112870048.1">
    <property type="nucleotide sequence ID" value="NZ_CP021781.1"/>
</dbReference>
<dbReference type="Proteomes" id="UP000251120">
    <property type="component" value="Chromosome"/>
</dbReference>
<keyword evidence="7 17" id="KW-0378">Hydrolase</keyword>
<dbReference type="KEGG" id="fad:CDH04_05325"/>
<dbReference type="GO" id="GO:0046872">
    <property type="term" value="F:metal ion binding"/>
    <property type="evidence" value="ECO:0007669"/>
    <property type="project" value="UniProtKB-KW"/>
</dbReference>
<feature type="domain" description="Nudix hydrolase" evidence="18">
    <location>
        <begin position="1"/>
        <end position="130"/>
    </location>
</feature>
<gene>
    <name evidence="19" type="ORF">CDH04_05325</name>
    <name evidence="20" type="ORF">FZC43_05330</name>
</gene>
<evidence type="ECO:0000256" key="5">
    <source>
        <dbReference type="ARBA" id="ARBA00022723"/>
    </source>
</evidence>
<comment type="catalytic activity">
    <reaction evidence="11">
        <text>8-oxo-GTP + H2O = 8-oxo-GMP + diphosphate + H(+)</text>
        <dbReference type="Rhea" id="RHEA:67616"/>
        <dbReference type="ChEBI" id="CHEBI:15377"/>
        <dbReference type="ChEBI" id="CHEBI:15378"/>
        <dbReference type="ChEBI" id="CHEBI:33019"/>
        <dbReference type="ChEBI" id="CHEBI:143553"/>
        <dbReference type="ChEBI" id="CHEBI:145694"/>
    </reaction>
</comment>
<dbReference type="PRINTS" id="PR00502">
    <property type="entry name" value="NUDIXFAMILY"/>
</dbReference>
<dbReference type="EMBL" id="CP021781">
    <property type="protein sequence ID" value="AXA33874.1"/>
    <property type="molecule type" value="Genomic_DNA"/>
</dbReference>
<keyword evidence="6" id="KW-0227">DNA damage</keyword>
<evidence type="ECO:0000256" key="3">
    <source>
        <dbReference type="ARBA" id="ARBA00022457"/>
    </source>
</evidence>
<dbReference type="InterPro" id="IPR020084">
    <property type="entry name" value="NUDIX_hydrolase_CS"/>
</dbReference>
<dbReference type="GO" id="GO:0044716">
    <property type="term" value="F:8-oxo-GDP phosphatase activity"/>
    <property type="evidence" value="ECO:0007669"/>
    <property type="project" value="TreeGrafter"/>
</dbReference>
<dbReference type="AlphaFoldDB" id="A0A2Z4XYN8"/>
<evidence type="ECO:0000256" key="10">
    <source>
        <dbReference type="ARBA" id="ARBA00035861"/>
    </source>
</evidence>
<name>A0A2Z4XYN8_9GAMM</name>
<comment type="similarity">
    <text evidence="2 17">Belongs to the Nudix hydrolase family.</text>
</comment>
<evidence type="ECO:0000256" key="15">
    <source>
        <dbReference type="ARBA" id="ARBA00041979"/>
    </source>
</evidence>
<comment type="cofactor">
    <cofactor evidence="1">
        <name>Mg(2+)</name>
        <dbReference type="ChEBI" id="CHEBI:18420"/>
    </cofactor>
</comment>
<dbReference type="InterPro" id="IPR015797">
    <property type="entry name" value="NUDIX_hydrolase-like_dom_sf"/>
</dbReference>
<keyword evidence="22" id="KW-1185">Reference proteome</keyword>
<evidence type="ECO:0000256" key="17">
    <source>
        <dbReference type="RuleBase" id="RU003476"/>
    </source>
</evidence>
<keyword evidence="3" id="KW-0515">Mutator protein</keyword>
<keyword evidence="5" id="KW-0479">Metal-binding</keyword>
<evidence type="ECO:0000313" key="22">
    <source>
        <dbReference type="Proteomes" id="UP000681131"/>
    </source>
</evidence>
<dbReference type="GO" id="GO:0035539">
    <property type="term" value="F:8-oxo-7,8-dihydrodeoxyguanosine triphosphate pyrophosphatase activity"/>
    <property type="evidence" value="ECO:0007669"/>
    <property type="project" value="UniProtKB-EC"/>
</dbReference>
<dbReference type="GO" id="GO:0008413">
    <property type="term" value="F:8-oxo-7,8-dihydroguanosine triphosphate pyrophosphatase activity"/>
    <property type="evidence" value="ECO:0007669"/>
    <property type="project" value="TreeGrafter"/>
</dbReference>
<dbReference type="Proteomes" id="UP000681131">
    <property type="component" value="Chromosome"/>
</dbReference>
<evidence type="ECO:0000256" key="2">
    <source>
        <dbReference type="ARBA" id="ARBA00005582"/>
    </source>
</evidence>
<evidence type="ECO:0000256" key="16">
    <source>
        <dbReference type="ARBA" id="ARBA00042798"/>
    </source>
</evidence>
<keyword evidence="8" id="KW-0460">Magnesium</keyword>
<evidence type="ECO:0000256" key="12">
    <source>
        <dbReference type="ARBA" id="ARBA00038905"/>
    </source>
</evidence>
<keyword evidence="9" id="KW-0234">DNA repair</keyword>
<dbReference type="GO" id="GO:0006260">
    <property type="term" value="P:DNA replication"/>
    <property type="evidence" value="ECO:0007669"/>
    <property type="project" value="UniProtKB-KW"/>
</dbReference>
<evidence type="ECO:0000256" key="11">
    <source>
        <dbReference type="ARBA" id="ARBA00036904"/>
    </source>
</evidence>
<comment type="catalytic activity">
    <reaction evidence="10">
        <text>8-oxo-dGTP + H2O = 8-oxo-dGMP + diphosphate + H(+)</text>
        <dbReference type="Rhea" id="RHEA:31575"/>
        <dbReference type="ChEBI" id="CHEBI:15377"/>
        <dbReference type="ChEBI" id="CHEBI:15378"/>
        <dbReference type="ChEBI" id="CHEBI:33019"/>
        <dbReference type="ChEBI" id="CHEBI:63224"/>
        <dbReference type="ChEBI" id="CHEBI:77896"/>
        <dbReference type="EC" id="3.6.1.55"/>
    </reaction>
</comment>
<dbReference type="GO" id="GO:0006281">
    <property type="term" value="P:DNA repair"/>
    <property type="evidence" value="ECO:0007669"/>
    <property type="project" value="UniProtKB-KW"/>
</dbReference>
<protein>
    <recommendedName>
        <fullName evidence="13">8-oxo-dGTP diphosphatase</fullName>
        <ecNumber evidence="12">3.6.1.55</ecNumber>
    </recommendedName>
    <alternativeName>
        <fullName evidence="16">7,8-dihydro-8-oxoguanine-triphosphatase</fullName>
    </alternativeName>
    <alternativeName>
        <fullName evidence="15">Mutator protein MutT</fullName>
    </alternativeName>
    <alternativeName>
        <fullName evidence="14">dGTP pyrophosphohydrolase</fullName>
    </alternativeName>
</protein>
<dbReference type="InterPro" id="IPR020476">
    <property type="entry name" value="Nudix_hydrolase"/>
</dbReference>
<dbReference type="EMBL" id="CP043424">
    <property type="protein sequence ID" value="QIW12111.1"/>
    <property type="molecule type" value="Genomic_DNA"/>
</dbReference>
<evidence type="ECO:0000259" key="18">
    <source>
        <dbReference type="PROSITE" id="PS51462"/>
    </source>
</evidence>
<dbReference type="InterPro" id="IPR047127">
    <property type="entry name" value="MutT-like"/>
</dbReference>
<dbReference type="CDD" id="cd03425">
    <property type="entry name" value="NUDIX_MutT_NudA_like"/>
    <property type="match status" value="1"/>
</dbReference>
<evidence type="ECO:0000313" key="19">
    <source>
        <dbReference type="EMBL" id="AXA33874.1"/>
    </source>
</evidence>
<proteinExistence type="inferred from homology"/>
<accession>A0A2Z4XYN8</accession>
<organism evidence="19 21">
    <name type="scientific">Francisella adeliensis</name>
    <dbReference type="NCBI Taxonomy" id="2007306"/>
    <lineage>
        <taxon>Bacteria</taxon>
        <taxon>Pseudomonadati</taxon>
        <taxon>Pseudomonadota</taxon>
        <taxon>Gammaproteobacteria</taxon>
        <taxon>Thiotrichales</taxon>
        <taxon>Francisellaceae</taxon>
        <taxon>Francisella</taxon>
    </lineage>
</organism>
<evidence type="ECO:0000256" key="6">
    <source>
        <dbReference type="ARBA" id="ARBA00022763"/>
    </source>
</evidence>
<dbReference type="Gene3D" id="3.90.79.10">
    <property type="entry name" value="Nucleoside Triphosphate Pyrophosphohydrolase"/>
    <property type="match status" value="1"/>
</dbReference>
<reference evidence="19 21" key="1">
    <citation type="submission" date="2017-06" db="EMBL/GenBank/DDBJ databases">
        <title>Complete genome of Francisella adeliensis.</title>
        <authorList>
            <person name="Vallesi A."/>
            <person name="Sjodin A."/>
        </authorList>
    </citation>
    <scope>NUCLEOTIDE SEQUENCE [LARGE SCALE GENOMIC DNA]</scope>
    <source>
        <strain evidence="19 21">FDC440</strain>
    </source>
</reference>
<dbReference type="InterPro" id="IPR000086">
    <property type="entry name" value="NUDIX_hydrolase_dom"/>
</dbReference>
<dbReference type="PANTHER" id="PTHR47707:SF1">
    <property type="entry name" value="NUDIX HYDROLASE FAMILY PROTEIN"/>
    <property type="match status" value="1"/>
</dbReference>
<evidence type="ECO:0000256" key="7">
    <source>
        <dbReference type="ARBA" id="ARBA00022801"/>
    </source>
</evidence>
<evidence type="ECO:0000313" key="20">
    <source>
        <dbReference type="EMBL" id="QIW12111.1"/>
    </source>
</evidence>
<evidence type="ECO:0000256" key="4">
    <source>
        <dbReference type="ARBA" id="ARBA00022705"/>
    </source>
</evidence>